<evidence type="ECO:0000313" key="7">
    <source>
        <dbReference type="RefSeq" id="XP_039118736.1"/>
    </source>
</evidence>
<keyword evidence="2" id="KW-0328">Glycosyltransferase</keyword>
<dbReference type="GO" id="GO:0016020">
    <property type="term" value="C:membrane"/>
    <property type="evidence" value="ECO:0007669"/>
    <property type="project" value="UniProtKB-SubCell"/>
</dbReference>
<dbReference type="PANTHER" id="PTHR45719">
    <property type="entry name" value="GLYCOSYLTRANSFERASE"/>
    <property type="match status" value="1"/>
</dbReference>
<evidence type="ECO:0000256" key="3">
    <source>
        <dbReference type="ARBA" id="ARBA00022679"/>
    </source>
</evidence>
<reference evidence="7" key="1">
    <citation type="submission" date="2025-08" db="UniProtKB">
        <authorList>
            <consortium name="RefSeq"/>
        </authorList>
    </citation>
    <scope>IDENTIFICATION</scope>
</reference>
<name>A0AB40AUS2_DIOCR</name>
<organism evidence="6 7">
    <name type="scientific">Dioscorea cayennensis subsp. rotundata</name>
    <name type="common">White Guinea yam</name>
    <name type="synonym">Dioscorea rotundata</name>
    <dbReference type="NCBI Taxonomy" id="55577"/>
    <lineage>
        <taxon>Eukaryota</taxon>
        <taxon>Viridiplantae</taxon>
        <taxon>Streptophyta</taxon>
        <taxon>Embryophyta</taxon>
        <taxon>Tracheophyta</taxon>
        <taxon>Spermatophyta</taxon>
        <taxon>Magnoliopsida</taxon>
        <taxon>Liliopsida</taxon>
        <taxon>Dioscoreales</taxon>
        <taxon>Dioscoreaceae</taxon>
        <taxon>Dioscorea</taxon>
    </lineage>
</organism>
<dbReference type="AlphaFoldDB" id="A0AB40AUS2"/>
<dbReference type="GeneID" id="120254758"/>
<dbReference type="InterPro" id="IPR044610">
    <property type="entry name" value="GLCAT14A/B/C"/>
</dbReference>
<evidence type="ECO:0000256" key="5">
    <source>
        <dbReference type="ARBA" id="ARBA00023180"/>
    </source>
</evidence>
<dbReference type="PANTHER" id="PTHR45719:SF7">
    <property type="entry name" value="OS01G0201100 PROTEIN"/>
    <property type="match status" value="1"/>
</dbReference>
<dbReference type="InterPro" id="IPR003406">
    <property type="entry name" value="Glyco_trans_14"/>
</dbReference>
<keyword evidence="6" id="KW-1185">Reference proteome</keyword>
<dbReference type="Pfam" id="PF02485">
    <property type="entry name" value="Branch"/>
    <property type="match status" value="1"/>
</dbReference>
<keyword evidence="3" id="KW-0808">Transferase</keyword>
<dbReference type="GO" id="GO:0015020">
    <property type="term" value="F:glucuronosyltransferase activity"/>
    <property type="evidence" value="ECO:0007669"/>
    <property type="project" value="InterPro"/>
</dbReference>
<evidence type="ECO:0000313" key="6">
    <source>
        <dbReference type="Proteomes" id="UP001515500"/>
    </source>
</evidence>
<comment type="subcellular location">
    <subcellularLocation>
        <location evidence="1">Membrane</location>
        <topology evidence="1">Single-pass type II membrane protein</topology>
    </subcellularLocation>
</comment>
<proteinExistence type="predicted"/>
<evidence type="ECO:0000256" key="4">
    <source>
        <dbReference type="ARBA" id="ARBA00023136"/>
    </source>
</evidence>
<protein>
    <submittedName>
        <fullName evidence="7">Beta-glucuronosyltransferase GlcAT14B-like</fullName>
    </submittedName>
</protein>
<dbReference type="Proteomes" id="UP001515500">
    <property type="component" value="Unplaced"/>
</dbReference>
<sequence>MILPREFRVLYMGWNDLPRTLLMYYTNFVSSPEGYFQTVICNTPEFISTIVNHDLHYITWDNTPKQHTRKLSANDGSKKITANVSFARKFKYDDALLDGIDAELLQWSNEDFVPGGWCSASPPSSEVVDSSLLKPGQGAERLGKLMDKMVHFEVFTKHHCKLDFINHIIDLTAYLLK</sequence>
<keyword evidence="5" id="KW-0325">Glycoprotein</keyword>
<evidence type="ECO:0000256" key="1">
    <source>
        <dbReference type="ARBA" id="ARBA00004606"/>
    </source>
</evidence>
<dbReference type="RefSeq" id="XP_039118736.1">
    <property type="nucleotide sequence ID" value="XM_039262802.1"/>
</dbReference>
<keyword evidence="4" id="KW-0472">Membrane</keyword>
<evidence type="ECO:0000256" key="2">
    <source>
        <dbReference type="ARBA" id="ARBA00022676"/>
    </source>
</evidence>
<accession>A0AB40AUS2</accession>
<gene>
    <name evidence="7" type="primary">LOC120254758</name>
</gene>